<feature type="coiled-coil region" evidence="1">
    <location>
        <begin position="213"/>
        <end position="273"/>
    </location>
</feature>
<comment type="caution">
    <text evidence="3">The sequence shown here is derived from an EMBL/GenBank/DDBJ whole genome shotgun (WGS) entry which is preliminary data.</text>
</comment>
<protein>
    <submittedName>
        <fullName evidence="3">Uncharacterized protein</fullName>
    </submittedName>
</protein>
<keyword evidence="1" id="KW-0175">Coiled coil</keyword>
<evidence type="ECO:0000313" key="4">
    <source>
        <dbReference type="Proteomes" id="UP000826195"/>
    </source>
</evidence>
<feature type="signal peptide" evidence="2">
    <location>
        <begin position="1"/>
        <end position="21"/>
    </location>
</feature>
<name>A0AAV7IAU3_COTGL</name>
<gene>
    <name evidence="3" type="ORF">KQX54_003011</name>
</gene>
<evidence type="ECO:0000313" key="3">
    <source>
        <dbReference type="EMBL" id="KAH0548831.1"/>
    </source>
</evidence>
<accession>A0AAV7IAU3</accession>
<keyword evidence="2" id="KW-0732">Signal</keyword>
<organism evidence="3 4">
    <name type="scientific">Cotesia glomerata</name>
    <name type="common">Lepidopteran parasitic wasp</name>
    <name type="synonym">Apanteles glomeratus</name>
    <dbReference type="NCBI Taxonomy" id="32391"/>
    <lineage>
        <taxon>Eukaryota</taxon>
        <taxon>Metazoa</taxon>
        <taxon>Ecdysozoa</taxon>
        <taxon>Arthropoda</taxon>
        <taxon>Hexapoda</taxon>
        <taxon>Insecta</taxon>
        <taxon>Pterygota</taxon>
        <taxon>Neoptera</taxon>
        <taxon>Endopterygota</taxon>
        <taxon>Hymenoptera</taxon>
        <taxon>Apocrita</taxon>
        <taxon>Ichneumonoidea</taxon>
        <taxon>Braconidae</taxon>
        <taxon>Microgastrinae</taxon>
        <taxon>Cotesia</taxon>
    </lineage>
</organism>
<dbReference type="AlphaFoldDB" id="A0AAV7IAU3"/>
<feature type="chain" id="PRO_5043417522" evidence="2">
    <location>
        <begin position="22"/>
        <end position="273"/>
    </location>
</feature>
<evidence type="ECO:0000256" key="1">
    <source>
        <dbReference type="SAM" id="Coils"/>
    </source>
</evidence>
<dbReference type="Proteomes" id="UP000826195">
    <property type="component" value="Unassembled WGS sequence"/>
</dbReference>
<proteinExistence type="predicted"/>
<keyword evidence="4" id="KW-1185">Reference proteome</keyword>
<sequence length="273" mass="31288">MNFSFVCLILFVGLTSQGCLARFKHYDRSEYKPSRSKLVGSEELEQFSQAAAKITNEQLEKVLKETNAMNAKSFYYTKKLFLALRNATIRLNDELMTNYTKLEASSKDNMYKSSKSTSSFFNVLISSVKDRYIKELIGEANRLNGNLEFKAASLRQSIEQKVSQINANLTMVLKEAYQSEAAKYWGQIEETEIAKIISEAQKGVEAQVSAFMAQQFEDNLQNYEAKLKKMQESYIDETNWKISDLEVKKDMYARELEELADSLKSSLQAAKDY</sequence>
<dbReference type="EMBL" id="JAHXZJ010001864">
    <property type="protein sequence ID" value="KAH0548831.1"/>
    <property type="molecule type" value="Genomic_DNA"/>
</dbReference>
<evidence type="ECO:0000256" key="2">
    <source>
        <dbReference type="SAM" id="SignalP"/>
    </source>
</evidence>
<reference evidence="3 4" key="1">
    <citation type="journal article" date="2021" name="J. Hered.">
        <title>A chromosome-level genome assembly of the parasitoid wasp, Cotesia glomerata (Hymenoptera: Braconidae).</title>
        <authorList>
            <person name="Pinto B.J."/>
            <person name="Weis J.J."/>
            <person name="Gamble T."/>
            <person name="Ode P.J."/>
            <person name="Paul R."/>
            <person name="Zaspel J.M."/>
        </authorList>
    </citation>
    <scope>NUCLEOTIDE SEQUENCE [LARGE SCALE GENOMIC DNA]</scope>
    <source>
        <strain evidence="3">CgM1</strain>
    </source>
</reference>